<comment type="subcellular location">
    <subcellularLocation>
        <location evidence="1">Golgi apparatus membrane</location>
        <topology evidence="1">Single-pass type II membrane protein</topology>
    </subcellularLocation>
    <subcellularLocation>
        <location evidence="11">Golgi apparatus</location>
        <location evidence="11">Golgi stack membrane</location>
        <topology evidence="11">Single-pass type II membrane protein</topology>
    </subcellularLocation>
</comment>
<dbReference type="Pfam" id="PF00852">
    <property type="entry name" value="Glyco_transf_10"/>
    <property type="match status" value="1"/>
</dbReference>
<dbReference type="GO" id="GO:0032580">
    <property type="term" value="C:Golgi cisterna membrane"/>
    <property type="evidence" value="ECO:0007669"/>
    <property type="project" value="UniProtKB-SubCell"/>
</dbReference>
<dbReference type="SUPFAM" id="SSF50494">
    <property type="entry name" value="Trypsin-like serine proteases"/>
    <property type="match status" value="1"/>
</dbReference>
<dbReference type="InterPro" id="IPR055270">
    <property type="entry name" value="Glyco_tran_10_C"/>
</dbReference>
<accession>A0AAD9LLE9</accession>
<sequence>MFSILVYLAALAVCVVSGYEDTITTLKIEYPLDGNSVMLPLRFRFSIEATSVDDLKERFGSALLCLELLGVLTKCSPFLIPKIRFQDLPLGGYVARAYISDGDGDVRYHETKPLSFSVVSAEEFERQEKRLIEEIITSNKFPPDLDILEWAKHWTGSHSAGKLPDDSNSTDILLTIGVKTAVVDNFARRQAIRDTWASKKILPANVRVFFVGCMPSMAKIPDARNRQRLHNAIALERAVYGDLLTEELECEDSHLLLADKVSAFFEWVVAELPQSKFVMIVDDDVYMKVGSITSDLSTIPHKRFYLGEVSNGLHPSPLAPTRIPDDPYFTSEQSYPLNQFIPYAAGPHFLLSVDCVQFIAKNRQHLASLSGQDDTSVALWLLAIQVHVEKTPALASLRYFECKNNLLSFADLSPIGIRSIHANLLLNRTFCHGFDRRTWEWRPLGTPRDLTTHAVTEDPITSIRLVYPADGTLETVPIAFRSEISLNSMEDYKQYYGDKLLCVELDGELKTEMCSPMMDSNVQFDVLPVGNYRVQVFITDEDKEIEYHRSSASTFSVVSEETLAEHIDSLHMIEEQNLLEWAMLHEELQLQDEPMERTVSSWNDTDTFLVIGVKTSLVDGFEFRQAIRQTWASSDTLPLDVKVFFIGCMPKFWDTHRLERLAKAISWEKRTYNDLLTDELRCEDSYADLPNKVKEFLRFAADRFPLTPFVMIADDDIYLRASLLVEELRKIDHFPRHFYLGQVWDEILGKSQIPVRNAAERYYISEEEYPLHSYPPFAFGPHYLLSMDCVRFIAKNSDRLLGLGAMDDVSVALWLLLIRVRVVHTRSFSNLRLRNCENGILSLADLSPFGIRSIDANLVEERALCDGFNQVTWLKHSGNEVNIESHIRDLSESKYLEVASIISVRGKESVELSFYPSFETFKAYTRRICTEVYILTANTNLCRRIGLELQKQLQQDLANVESAGEIDRSYLEMWRYNLFVADAKASPLIIAYERSARFAAIIYECLFVSIYERHKRPILVMPSETLHKHYGDFPDVFVFSVLDTGCGSVIQSTCLPAIAAYMDKYVLSDDAQIQHRSTKVMMVIGEPTDAQGLDERIILVSTVSDPNRKKYVYLPVASSSFSERLDHPPTALLKPMMPSLGVEQRRFCAYLYARCDRPQREYMFDVLNAMEPVDALGICAGSSRPPDMSFAASRLLLSYNDDAVNMFRSYKFVIAFENSGISGYVTEKLVNPLLAGSIPIYLGNSTTVSEMFNPKSFIDCGRFEKLRDCAMFVMKVHESPDLYERMRREPPIKNLTAFHNIFSWHPSVKYPIMGLSYARRFFAICGGGGSLKSGIKNTVDIYQLSDTDPTGFSKEITADTGLELASGVAFSHDGQLIAVSVSAGCWVYALDLKEKTITLLVKFRTDFHEEDSSQTCARFVGNSTILTGGEDGVVRVWRLSRDPSKLEKEKGTAKALEVPEERDPHAKVVVDEQPKLGDCVINGANMVTLTREYRGHTKRIRDIDVDLSHRNLVASSSEDQSCHLWRLTELTPICKFSKDDALDIAFQRLPTKPTVGPRKHIFRCARFSNSGRRLYTVLTPARGDSILIKWKPETIAQENEEQWTWAVEDCAIAGEKPVASLCVSQDDRFVCVAAVTGEVKVFLASTFQQYKITSTEQHSFAITGMSFAPSADKQAPIFHLVSGGADKNLLRHEIPLEGGVIKSGVEIIVGGLKNLVAGTVGLGLNLWMATTLLFILLLFIHAKTAMLLDGPLTGFNDLASLSFDSSDGLATVGALAVSSAVTWIVSANSSVSSRFFWNGLLCLLSGLAAFLVAISAEMQVNWQTGDAAIDELLDYKIAIALGVCCMAFFFCHSLLYSSEAAGLSSTDGGFTTGAWKSLDSSRYTINSPCSRQQWNFTQDSATAMWLHFSSVNLASGSHLIVSSLNGSKALSVASPSSGITTTPISGNGVVLQFVPPSQGCSADSNSTMVLESIGYSYTSDTTVVNEEREICGSADTMKNVVCYSSGSDEDKTMASKAKAVMRTQRIREDNAIVTCTAWLWGNQGHIISNNHCFSSQEMVDAAKFEFDVQTTGCSDDCTFATCPIGKTLAGKDNIKFIKSDATLDYSVMQITNDATSYVSTYGFLQLRSTAPTKGEQIYIPQQPKGGAKKITKTQDDADSQAAVVLNLDFSVAVKGVTYSHLVAYSADTEVGSSGSPVLSRGDNSVVGLHRIGECDNAATPSDQLVTALQAIVSGNNGIKTA</sequence>
<dbReference type="PANTHER" id="PTHR36234">
    <property type="entry name" value="LYSYL ENDOPEPTIDASE"/>
    <property type="match status" value="1"/>
</dbReference>
<dbReference type="Pfam" id="PF13365">
    <property type="entry name" value="Trypsin_2"/>
    <property type="match status" value="1"/>
</dbReference>
<keyword evidence="8" id="KW-0843">Virulence</keyword>
<dbReference type="GO" id="GO:0016758">
    <property type="term" value="F:hexosyltransferase activity"/>
    <property type="evidence" value="ECO:0007669"/>
    <property type="project" value="InterPro"/>
</dbReference>
<protein>
    <recommendedName>
        <fullName evidence="11">Fucosyltransferase</fullName>
        <ecNumber evidence="11">2.4.1.-</ecNumber>
    </recommendedName>
</protein>
<evidence type="ECO:0000256" key="9">
    <source>
        <dbReference type="ARBA" id="ARBA00023034"/>
    </source>
</evidence>
<dbReference type="InterPro" id="IPR002659">
    <property type="entry name" value="Glyco_trans_31"/>
</dbReference>
<gene>
    <name evidence="14" type="ORF">P3T76_008245</name>
</gene>
<keyword evidence="3 11" id="KW-0328">Glycosyltransferase</keyword>
<dbReference type="SUPFAM" id="SSF53756">
    <property type="entry name" value="UDP-Glycosyltransferase/glycogen phosphorylase"/>
    <property type="match status" value="1"/>
</dbReference>
<evidence type="ECO:0000256" key="10">
    <source>
        <dbReference type="ARBA" id="ARBA00023136"/>
    </source>
</evidence>
<dbReference type="Gene3D" id="2.40.10.10">
    <property type="entry name" value="Trypsin-like serine proteases"/>
    <property type="match status" value="2"/>
</dbReference>
<evidence type="ECO:0000256" key="5">
    <source>
        <dbReference type="ARBA" id="ARBA00022692"/>
    </source>
</evidence>
<keyword evidence="10 11" id="KW-0472">Membrane</keyword>
<keyword evidence="15" id="KW-1185">Reference proteome</keyword>
<keyword evidence="6" id="KW-0735">Signal-anchor</keyword>
<dbReference type="InterPro" id="IPR043504">
    <property type="entry name" value="Peptidase_S1_PA_chymotrypsin"/>
</dbReference>
<name>A0AAD9LLE9_9STRA</name>
<comment type="caution">
    <text evidence="14">The sequence shown here is derived from an EMBL/GenBank/DDBJ whole genome shotgun (WGS) entry which is preliminary data.</text>
</comment>
<dbReference type="SMART" id="SM00320">
    <property type="entry name" value="WD40"/>
    <property type="match status" value="5"/>
</dbReference>
<feature type="signal peptide" evidence="12">
    <location>
        <begin position="1"/>
        <end position="18"/>
    </location>
</feature>
<dbReference type="InterPro" id="IPR001680">
    <property type="entry name" value="WD40_rpt"/>
</dbReference>
<evidence type="ECO:0000256" key="2">
    <source>
        <dbReference type="ARBA" id="ARBA00008661"/>
    </source>
</evidence>
<dbReference type="Gene3D" id="3.40.50.11660">
    <property type="entry name" value="Glycosyl transferase family 10, C-terminal domain"/>
    <property type="match status" value="1"/>
</dbReference>
<evidence type="ECO:0000256" key="4">
    <source>
        <dbReference type="ARBA" id="ARBA00022679"/>
    </source>
</evidence>
<dbReference type="Pfam" id="PF01762">
    <property type="entry name" value="Galactosyl_T"/>
    <property type="match status" value="2"/>
</dbReference>
<dbReference type="Pfam" id="PF00400">
    <property type="entry name" value="WD40"/>
    <property type="match status" value="2"/>
</dbReference>
<evidence type="ECO:0000256" key="12">
    <source>
        <dbReference type="SAM" id="SignalP"/>
    </source>
</evidence>
<feature type="transmembrane region" description="Helical" evidence="11">
    <location>
        <begin position="1769"/>
        <end position="1789"/>
    </location>
</feature>
<dbReference type="GO" id="GO:0000139">
    <property type="term" value="C:Golgi membrane"/>
    <property type="evidence" value="ECO:0007669"/>
    <property type="project" value="UniProtKB-SubCell"/>
</dbReference>
<evidence type="ECO:0000256" key="7">
    <source>
        <dbReference type="ARBA" id="ARBA00022989"/>
    </source>
</evidence>
<comment type="similarity">
    <text evidence="2">Belongs to the glycosyltransferase 31 family.</text>
</comment>
<evidence type="ECO:0000256" key="1">
    <source>
        <dbReference type="ARBA" id="ARBA00004323"/>
    </source>
</evidence>
<evidence type="ECO:0000259" key="13">
    <source>
        <dbReference type="Pfam" id="PF00852"/>
    </source>
</evidence>
<feature type="chain" id="PRO_5042019661" description="Fucosyltransferase" evidence="12">
    <location>
        <begin position="19"/>
        <end position="2241"/>
    </location>
</feature>
<keyword evidence="7 11" id="KW-1133">Transmembrane helix</keyword>
<feature type="transmembrane region" description="Helical" evidence="11">
    <location>
        <begin position="1795"/>
        <end position="1816"/>
    </location>
</feature>
<dbReference type="InterPro" id="IPR015943">
    <property type="entry name" value="WD40/YVTN_repeat-like_dom_sf"/>
</dbReference>
<dbReference type="Proteomes" id="UP001259832">
    <property type="component" value="Unassembled WGS sequence"/>
</dbReference>
<evidence type="ECO:0000256" key="6">
    <source>
        <dbReference type="ARBA" id="ARBA00022968"/>
    </source>
</evidence>
<evidence type="ECO:0000256" key="11">
    <source>
        <dbReference type="RuleBase" id="RU003832"/>
    </source>
</evidence>
<dbReference type="Gene3D" id="2.130.10.10">
    <property type="entry name" value="YVTN repeat-like/Quinoprotein amine dehydrogenase"/>
    <property type="match status" value="1"/>
</dbReference>
<comment type="similarity">
    <text evidence="11">Belongs to the glycosyltransferase 10 family.</text>
</comment>
<dbReference type="EMBL" id="JASMQC010000015">
    <property type="protein sequence ID" value="KAK1939922.1"/>
    <property type="molecule type" value="Genomic_DNA"/>
</dbReference>
<dbReference type="Gene3D" id="3.90.550.50">
    <property type="match status" value="2"/>
</dbReference>
<evidence type="ECO:0000313" key="15">
    <source>
        <dbReference type="Proteomes" id="UP001259832"/>
    </source>
</evidence>
<dbReference type="InterPro" id="IPR038577">
    <property type="entry name" value="GT10-like_C_sf"/>
</dbReference>
<keyword evidence="12" id="KW-0732">Signal</keyword>
<dbReference type="SUPFAM" id="SSF50978">
    <property type="entry name" value="WD40 repeat-like"/>
    <property type="match status" value="1"/>
</dbReference>
<dbReference type="PANTHER" id="PTHR36234:SF5">
    <property type="entry name" value="LYSYL ENDOPEPTIDASE"/>
    <property type="match status" value="1"/>
</dbReference>
<comment type="caution">
    <text evidence="11">Lacks conserved residue(s) required for the propagation of feature annotation.</text>
</comment>
<evidence type="ECO:0000256" key="3">
    <source>
        <dbReference type="ARBA" id="ARBA00022676"/>
    </source>
</evidence>
<evidence type="ECO:0000313" key="14">
    <source>
        <dbReference type="EMBL" id="KAK1939922.1"/>
    </source>
</evidence>
<evidence type="ECO:0000256" key="8">
    <source>
        <dbReference type="ARBA" id="ARBA00023026"/>
    </source>
</evidence>
<proteinExistence type="inferred from homology"/>
<feature type="domain" description="Fucosyltransferase C-terminal" evidence="13">
    <location>
        <begin position="1148"/>
        <end position="1285"/>
    </location>
</feature>
<keyword evidence="9 11" id="KW-0333">Golgi apparatus</keyword>
<reference evidence="14" key="1">
    <citation type="submission" date="2023-08" db="EMBL/GenBank/DDBJ databases">
        <title>Reference Genome Resource for the Citrus Pathogen Phytophthora citrophthora.</title>
        <authorList>
            <person name="Moller H."/>
            <person name="Coetzee B."/>
            <person name="Rose L.J."/>
            <person name="Van Niekerk J.M."/>
        </authorList>
    </citation>
    <scope>NUCLEOTIDE SEQUENCE</scope>
    <source>
        <strain evidence="14">STE-U-9442</strain>
    </source>
</reference>
<keyword evidence="5 11" id="KW-0812">Transmembrane</keyword>
<dbReference type="InterPro" id="IPR036322">
    <property type="entry name" value="WD40_repeat_dom_sf"/>
</dbReference>
<feature type="transmembrane region" description="Helical" evidence="11">
    <location>
        <begin position="1837"/>
        <end position="1856"/>
    </location>
</feature>
<organism evidence="14 15">
    <name type="scientific">Phytophthora citrophthora</name>
    <dbReference type="NCBI Taxonomy" id="4793"/>
    <lineage>
        <taxon>Eukaryota</taxon>
        <taxon>Sar</taxon>
        <taxon>Stramenopiles</taxon>
        <taxon>Oomycota</taxon>
        <taxon>Peronosporomycetes</taxon>
        <taxon>Peronosporales</taxon>
        <taxon>Peronosporaceae</taxon>
        <taxon>Phytophthora</taxon>
    </lineage>
</organism>
<dbReference type="EC" id="2.4.1.-" evidence="11"/>
<dbReference type="InterPro" id="IPR009003">
    <property type="entry name" value="Peptidase_S1_PA"/>
</dbReference>
<feature type="transmembrane region" description="Helical" evidence="11">
    <location>
        <begin position="1726"/>
        <end position="1748"/>
    </location>
</feature>
<keyword evidence="4 11" id="KW-0808">Transferase</keyword>